<dbReference type="Pfam" id="PF01852">
    <property type="entry name" value="START"/>
    <property type="match status" value="1"/>
</dbReference>
<dbReference type="Gene3D" id="3.30.530.20">
    <property type="match status" value="1"/>
</dbReference>
<keyword evidence="2" id="KW-0813">Transport</keyword>
<comment type="subcellular location">
    <subcellularLocation>
        <location evidence="1">Cytoplasm</location>
    </subcellularLocation>
</comment>
<organism evidence="13 14">
    <name type="scientific">Branchiostoma lanceolatum</name>
    <name type="common">Common lancelet</name>
    <name type="synonym">Amphioxus lanceolatum</name>
    <dbReference type="NCBI Taxonomy" id="7740"/>
    <lineage>
        <taxon>Eukaryota</taxon>
        <taxon>Metazoa</taxon>
        <taxon>Chordata</taxon>
        <taxon>Cephalochordata</taxon>
        <taxon>Leptocardii</taxon>
        <taxon>Amphioxiformes</taxon>
        <taxon>Branchiostomatidae</taxon>
        <taxon>Branchiostoma</taxon>
    </lineage>
</organism>
<feature type="domain" description="START" evidence="12">
    <location>
        <begin position="55"/>
        <end position="255"/>
    </location>
</feature>
<name>A0A8K0E3Q3_BRALA</name>
<dbReference type="GO" id="GO:0008525">
    <property type="term" value="F:phosphatidylcholine transporter activity"/>
    <property type="evidence" value="ECO:0007669"/>
    <property type="project" value="TreeGrafter"/>
</dbReference>
<dbReference type="PANTHER" id="PTHR19308:SF39">
    <property type="entry name" value="PHOSPHATIDYLCHOLINE TRANSFER PROTEIN"/>
    <property type="match status" value="1"/>
</dbReference>
<protein>
    <recommendedName>
        <fullName evidence="9">Phosphatidylcholine transfer protein</fullName>
    </recommendedName>
    <alternativeName>
        <fullName evidence="11">START domain-containing protein 2</fullName>
    </alternativeName>
    <alternativeName>
        <fullName evidence="10">StAR-related lipid transfer protein 2</fullName>
    </alternativeName>
</protein>
<dbReference type="InterPro" id="IPR023393">
    <property type="entry name" value="START-like_dom_sf"/>
</dbReference>
<keyword evidence="14" id="KW-1185">Reference proteome</keyword>
<keyword evidence="5" id="KW-0007">Acetylation</keyword>
<dbReference type="GO" id="GO:0005829">
    <property type="term" value="C:cytosol"/>
    <property type="evidence" value="ECO:0007669"/>
    <property type="project" value="UniProtKB-ARBA"/>
</dbReference>
<evidence type="ECO:0000256" key="1">
    <source>
        <dbReference type="ARBA" id="ARBA00004496"/>
    </source>
</evidence>
<dbReference type="SMART" id="SM00234">
    <property type="entry name" value="START"/>
    <property type="match status" value="1"/>
</dbReference>
<evidence type="ECO:0000256" key="7">
    <source>
        <dbReference type="ARBA" id="ARBA00023121"/>
    </source>
</evidence>
<dbReference type="EMBL" id="OV696697">
    <property type="protein sequence ID" value="CAH1241331.1"/>
    <property type="molecule type" value="Genomic_DNA"/>
</dbReference>
<evidence type="ECO:0000256" key="6">
    <source>
        <dbReference type="ARBA" id="ARBA00023055"/>
    </source>
</evidence>
<dbReference type="PANTHER" id="PTHR19308">
    <property type="entry name" value="PHOSPHATIDYLCHOLINE TRANSFER PROTEIN"/>
    <property type="match status" value="1"/>
</dbReference>
<keyword evidence="6" id="KW-0445">Lipid transport</keyword>
<evidence type="ECO:0000256" key="9">
    <source>
        <dbReference type="ARBA" id="ARBA00069061"/>
    </source>
</evidence>
<keyword evidence="4" id="KW-0597">Phosphoprotein</keyword>
<gene>
    <name evidence="13" type="primary">PCTP</name>
    <name evidence="13" type="ORF">BLAG_LOCUS5020</name>
</gene>
<dbReference type="GO" id="GO:0031210">
    <property type="term" value="F:phosphatidylcholine binding"/>
    <property type="evidence" value="ECO:0007669"/>
    <property type="project" value="TreeGrafter"/>
</dbReference>
<dbReference type="InterPro" id="IPR051213">
    <property type="entry name" value="START_lipid_transfer"/>
</dbReference>
<evidence type="ECO:0000259" key="12">
    <source>
        <dbReference type="SMART" id="SM00234"/>
    </source>
</evidence>
<reference evidence="13" key="1">
    <citation type="submission" date="2022-01" db="EMBL/GenBank/DDBJ databases">
        <authorList>
            <person name="Braso-Vives M."/>
        </authorList>
    </citation>
    <scope>NUCLEOTIDE SEQUENCE</scope>
</reference>
<accession>A0A8K0E3Q3</accession>
<evidence type="ECO:0000256" key="2">
    <source>
        <dbReference type="ARBA" id="ARBA00022448"/>
    </source>
</evidence>
<evidence type="ECO:0000256" key="4">
    <source>
        <dbReference type="ARBA" id="ARBA00022553"/>
    </source>
</evidence>
<evidence type="ECO:0000256" key="5">
    <source>
        <dbReference type="ARBA" id="ARBA00022990"/>
    </source>
</evidence>
<comment type="subunit">
    <text evidence="8">Interacts with ACOT13/THEM2.</text>
</comment>
<proteinExistence type="predicted"/>
<dbReference type="AlphaFoldDB" id="A0A8K0E3Q3"/>
<keyword evidence="7" id="KW-0446">Lipid-binding</keyword>
<dbReference type="SUPFAM" id="SSF55961">
    <property type="entry name" value="Bet v1-like"/>
    <property type="match status" value="1"/>
</dbReference>
<sequence>MPLTHIWEHIVEAGHDLTKDQPGQRAKRDETPCRAQQKYLQPHQSLQMAVVTFEDKEFENVCKELENPQLDGGWEFFTESHDVQIHRLYREESGLYEYKVLGTLSDVSPSVCADVYMDLEYRKHWDSYVNELYEREVEGKKVIYWHVNFPMFMSNRDYVYMRELREFDVDCGHVWAVLAQSTTLGDVPEKDGVIRVDDYKCSLVFASDGKQGTKAFMYYYDNPKGMIPTFIINWAAKVSQDWSSWLPDIYAEGLQEIPRVLQQKENWLIITQRNSDMSQSTLTRVSTMVLCVSLCLLVAVQTGAVPVRHKRDRTPCKQMEINSRLAIRLRLRVTDLRDSIPVDPEDQDLPTLFPSLSHSFSQRGNLTNEGRLQWMENQLLMFRELLVTSREDGSWEHGLRRKLQRVIDDTRGMIRAVRVAATQLGITLEHSNSTPPSPIPSADPSMDSDIMHYLLIRDFERVVMDVHHQFNRLVRSTCDIP</sequence>
<evidence type="ECO:0000256" key="3">
    <source>
        <dbReference type="ARBA" id="ARBA00022490"/>
    </source>
</evidence>
<dbReference type="FunFam" id="3.30.530.20:FF:000017">
    <property type="entry name" value="Phosphatidylcholine transfer protein, putative"/>
    <property type="match status" value="1"/>
</dbReference>
<evidence type="ECO:0000313" key="14">
    <source>
        <dbReference type="Proteomes" id="UP000838412"/>
    </source>
</evidence>
<dbReference type="InterPro" id="IPR002913">
    <property type="entry name" value="START_lipid-bd_dom"/>
</dbReference>
<keyword evidence="3" id="KW-0963">Cytoplasm</keyword>
<evidence type="ECO:0000256" key="8">
    <source>
        <dbReference type="ARBA" id="ARBA00063535"/>
    </source>
</evidence>
<evidence type="ECO:0000256" key="11">
    <source>
        <dbReference type="ARBA" id="ARBA00079049"/>
    </source>
</evidence>
<dbReference type="OrthoDB" id="1295045at2759"/>
<dbReference type="Proteomes" id="UP000838412">
    <property type="component" value="Chromosome 12"/>
</dbReference>
<evidence type="ECO:0000256" key="10">
    <source>
        <dbReference type="ARBA" id="ARBA00077188"/>
    </source>
</evidence>
<evidence type="ECO:0000313" key="13">
    <source>
        <dbReference type="EMBL" id="CAH1241331.1"/>
    </source>
</evidence>